<evidence type="ECO:0000256" key="3">
    <source>
        <dbReference type="ARBA" id="ARBA00022942"/>
    </source>
</evidence>
<dbReference type="EMBL" id="CADCXV010000683">
    <property type="protein sequence ID" value="CAB0032557.1"/>
    <property type="molecule type" value="Genomic_DNA"/>
</dbReference>
<dbReference type="GO" id="GO:0043161">
    <property type="term" value="P:proteasome-mediated ubiquitin-dependent protein catabolic process"/>
    <property type="evidence" value="ECO:0007669"/>
    <property type="project" value="TreeGrafter"/>
</dbReference>
<dbReference type="Gene3D" id="1.25.40.990">
    <property type="match status" value="1"/>
</dbReference>
<dbReference type="PROSITE" id="PS50250">
    <property type="entry name" value="PCI"/>
    <property type="match status" value="1"/>
</dbReference>
<name>A0A6H5IBD6_9HYME</name>
<accession>A0A6H5IBD6</accession>
<protein>
    <recommendedName>
        <fullName evidence="2">26S proteasome non-ATPase regulatory subunit 8</fullName>
    </recommendedName>
</protein>
<evidence type="ECO:0000256" key="1">
    <source>
        <dbReference type="ARBA" id="ARBA00009627"/>
    </source>
</evidence>
<dbReference type="GO" id="GO:0005634">
    <property type="term" value="C:nucleus"/>
    <property type="evidence" value="ECO:0007669"/>
    <property type="project" value="TreeGrafter"/>
</dbReference>
<dbReference type="GO" id="GO:0008541">
    <property type="term" value="C:proteasome regulatory particle, lid subcomplex"/>
    <property type="evidence" value="ECO:0007669"/>
    <property type="project" value="TreeGrafter"/>
</dbReference>
<proteinExistence type="inferred from homology"/>
<keyword evidence="3" id="KW-0647">Proteasome</keyword>
<evidence type="ECO:0000313" key="5">
    <source>
        <dbReference type="EMBL" id="CAB0032557.1"/>
    </source>
</evidence>
<dbReference type="PANTHER" id="PTHR12387">
    <property type="entry name" value="26S PROTEASOME NON-ATPASE REGULATORY SUBUNIT 8"/>
    <property type="match status" value="1"/>
</dbReference>
<dbReference type="PANTHER" id="PTHR12387:SF0">
    <property type="entry name" value="26S PROTEASOME NON-ATPASE REGULATORY SUBUNIT 8"/>
    <property type="match status" value="1"/>
</dbReference>
<reference evidence="5 6" key="1">
    <citation type="submission" date="2020-02" db="EMBL/GenBank/DDBJ databases">
        <authorList>
            <person name="Ferguson B K."/>
        </authorList>
    </citation>
    <scope>NUCLEOTIDE SEQUENCE [LARGE SCALE GENOMIC DNA]</scope>
</reference>
<dbReference type="InterPro" id="IPR006746">
    <property type="entry name" value="26S_Psome_Rpn12"/>
</dbReference>
<comment type="similarity">
    <text evidence="1">Belongs to the proteasome subunit S14 family.</text>
</comment>
<evidence type="ECO:0000256" key="2">
    <source>
        <dbReference type="ARBA" id="ARBA00014939"/>
    </source>
</evidence>
<organism evidence="5 6">
    <name type="scientific">Trichogramma brassicae</name>
    <dbReference type="NCBI Taxonomy" id="86971"/>
    <lineage>
        <taxon>Eukaryota</taxon>
        <taxon>Metazoa</taxon>
        <taxon>Ecdysozoa</taxon>
        <taxon>Arthropoda</taxon>
        <taxon>Hexapoda</taxon>
        <taxon>Insecta</taxon>
        <taxon>Pterygota</taxon>
        <taxon>Neoptera</taxon>
        <taxon>Endopterygota</taxon>
        <taxon>Hymenoptera</taxon>
        <taxon>Apocrita</taxon>
        <taxon>Proctotrupomorpha</taxon>
        <taxon>Chalcidoidea</taxon>
        <taxon>Trichogrammatidae</taxon>
        <taxon>Trichogramma</taxon>
    </lineage>
</organism>
<dbReference type="InterPro" id="IPR033464">
    <property type="entry name" value="CSN8_PSD8_EIF3K"/>
</dbReference>
<keyword evidence="6" id="KW-1185">Reference proteome</keyword>
<dbReference type="Pfam" id="PF10075">
    <property type="entry name" value="CSN8_PSD8_EIF3K"/>
    <property type="match status" value="1"/>
</dbReference>
<feature type="domain" description="PCI" evidence="4">
    <location>
        <begin position="1"/>
        <end position="165"/>
    </location>
</feature>
<dbReference type="OrthoDB" id="409122at2759"/>
<evidence type="ECO:0000313" key="6">
    <source>
        <dbReference type="Proteomes" id="UP000479190"/>
    </source>
</evidence>
<dbReference type="Proteomes" id="UP000479190">
    <property type="component" value="Unassembled WGS sequence"/>
</dbReference>
<dbReference type="AlphaFoldDB" id="A0A6H5IBD6"/>
<sequence>MAQLKNYYFDYKYSIKESKNMYDLLGLNLVFLLSQNRVAEFHTELELLPADRLEVDPCILVPRQYEQWLMEGSYDKIFRNAQGTIYSKTFFMDILLNTVRDEIGACVESAFDKISIEDAARMLNLNTKEIMQYCAKKNWTLANDGFIHFEALNEKKHVEPIPSADLATLTIDYARELEKIV</sequence>
<dbReference type="GO" id="GO:0005829">
    <property type="term" value="C:cytosol"/>
    <property type="evidence" value="ECO:0007669"/>
    <property type="project" value="TreeGrafter"/>
</dbReference>
<gene>
    <name evidence="5" type="ORF">TBRA_LOCUS4488</name>
</gene>
<dbReference type="InterPro" id="IPR000717">
    <property type="entry name" value="PCI_dom"/>
</dbReference>
<evidence type="ECO:0000259" key="4">
    <source>
        <dbReference type="PROSITE" id="PS50250"/>
    </source>
</evidence>